<dbReference type="PANTHER" id="PTHR14614:SF161">
    <property type="match status" value="1"/>
</dbReference>
<dbReference type="Pfam" id="PF10294">
    <property type="entry name" value="Methyltransf_16"/>
    <property type="match status" value="1"/>
</dbReference>
<dbReference type="OrthoDB" id="413520at2759"/>
<reference evidence="1" key="1">
    <citation type="journal article" date="2019" name="Environ. Microbiol.">
        <title>Fungal ecological strategies reflected in gene transcription - a case study of two litter decomposers.</title>
        <authorList>
            <person name="Barbi F."/>
            <person name="Kohler A."/>
            <person name="Barry K."/>
            <person name="Baskaran P."/>
            <person name="Daum C."/>
            <person name="Fauchery L."/>
            <person name="Ihrmark K."/>
            <person name="Kuo A."/>
            <person name="LaButti K."/>
            <person name="Lipzen A."/>
            <person name="Morin E."/>
            <person name="Grigoriev I.V."/>
            <person name="Henrissat B."/>
            <person name="Lindahl B."/>
            <person name="Martin F."/>
        </authorList>
    </citation>
    <scope>NUCLEOTIDE SEQUENCE</scope>
    <source>
        <strain evidence="1">JB14</strain>
    </source>
</reference>
<dbReference type="Gene3D" id="3.40.50.150">
    <property type="entry name" value="Vaccinia Virus protein VP39"/>
    <property type="match status" value="1"/>
</dbReference>
<dbReference type="AlphaFoldDB" id="A0A6A4I8T1"/>
<gene>
    <name evidence="1" type="ORF">BT96DRAFT_877015</name>
</gene>
<evidence type="ECO:0000313" key="1">
    <source>
        <dbReference type="EMBL" id="KAE9405204.1"/>
    </source>
</evidence>
<dbReference type="GO" id="GO:0008757">
    <property type="term" value="F:S-adenosylmethionine-dependent methyltransferase activity"/>
    <property type="evidence" value="ECO:0007669"/>
    <property type="project" value="UniProtKB-ARBA"/>
</dbReference>
<dbReference type="PANTHER" id="PTHR14614">
    <property type="entry name" value="HEPATOCELLULAR CARCINOMA-ASSOCIATED ANTIGEN"/>
    <property type="match status" value="1"/>
</dbReference>
<evidence type="ECO:0008006" key="3">
    <source>
        <dbReference type="Google" id="ProtNLM"/>
    </source>
</evidence>
<dbReference type="GO" id="GO:0032991">
    <property type="term" value="C:protein-containing complex"/>
    <property type="evidence" value="ECO:0007669"/>
    <property type="project" value="TreeGrafter"/>
</dbReference>
<evidence type="ECO:0000313" key="2">
    <source>
        <dbReference type="Proteomes" id="UP000799118"/>
    </source>
</evidence>
<sequence>MSNPNFPNNLDIEPSTPSFVQENEGLEPYNHKSQKQAIERFGIAGRVWEAAYILNAYTSVNPPQNLIFDPPFRKQGRVEKFRIIELGSGSGIVGINIARSLEPQRDLLILTDLPEVCSLLESNLEDAFLDQVLRNLVVVHPLAWGNSEHVNRIVSDLLTDQVSKEMVPLTHIVCSDLVYFPELLGPLLRTLIELSSPPFAGPELTVLISYKIRSLAKETPFWAAFGLWFTFEPVLAREKTPDNSNSSWQRFGSALEGPMFIFVARRRPESLTWDVPLDDRNLLAGLGAYGTLQPKTDATFETLLFMSVES</sequence>
<name>A0A6A4I8T1_9AGAR</name>
<protein>
    <recommendedName>
        <fullName evidence="3">Methyltransferase-domain-containing protein</fullName>
    </recommendedName>
</protein>
<organism evidence="1 2">
    <name type="scientific">Gymnopus androsaceus JB14</name>
    <dbReference type="NCBI Taxonomy" id="1447944"/>
    <lineage>
        <taxon>Eukaryota</taxon>
        <taxon>Fungi</taxon>
        <taxon>Dikarya</taxon>
        <taxon>Basidiomycota</taxon>
        <taxon>Agaricomycotina</taxon>
        <taxon>Agaricomycetes</taxon>
        <taxon>Agaricomycetidae</taxon>
        <taxon>Agaricales</taxon>
        <taxon>Marasmiineae</taxon>
        <taxon>Omphalotaceae</taxon>
        <taxon>Gymnopus</taxon>
    </lineage>
</organism>
<dbReference type="Proteomes" id="UP000799118">
    <property type="component" value="Unassembled WGS sequence"/>
</dbReference>
<dbReference type="InterPro" id="IPR019410">
    <property type="entry name" value="Methyltransf_16"/>
</dbReference>
<proteinExistence type="predicted"/>
<dbReference type="InterPro" id="IPR029063">
    <property type="entry name" value="SAM-dependent_MTases_sf"/>
</dbReference>
<accession>A0A6A4I8T1</accession>
<keyword evidence="2" id="KW-1185">Reference proteome</keyword>
<dbReference type="EMBL" id="ML769411">
    <property type="protein sequence ID" value="KAE9405204.1"/>
    <property type="molecule type" value="Genomic_DNA"/>
</dbReference>
<dbReference type="GO" id="GO:0005829">
    <property type="term" value="C:cytosol"/>
    <property type="evidence" value="ECO:0007669"/>
    <property type="project" value="TreeGrafter"/>
</dbReference>